<keyword evidence="3" id="KW-0145">Chemotaxis</keyword>
<keyword evidence="4" id="KW-0997">Cell inner membrane</keyword>
<keyword evidence="2" id="KW-1003">Cell membrane</keyword>
<dbReference type="SMART" id="SM00304">
    <property type="entry name" value="HAMP"/>
    <property type="match status" value="1"/>
</dbReference>
<feature type="domain" description="HAMP" evidence="14">
    <location>
        <begin position="342"/>
        <end position="396"/>
    </location>
</feature>
<dbReference type="InterPro" id="IPR004089">
    <property type="entry name" value="MCPsignal_dom"/>
</dbReference>
<evidence type="ECO:0000259" key="13">
    <source>
        <dbReference type="PROSITE" id="PS50192"/>
    </source>
</evidence>
<organism evidence="15 16">
    <name type="scientific">Desulfoluna spongiiphila</name>
    <dbReference type="NCBI Taxonomy" id="419481"/>
    <lineage>
        <taxon>Bacteria</taxon>
        <taxon>Pseudomonadati</taxon>
        <taxon>Thermodesulfobacteriota</taxon>
        <taxon>Desulfobacteria</taxon>
        <taxon>Desulfobacterales</taxon>
        <taxon>Desulfolunaceae</taxon>
        <taxon>Desulfoluna</taxon>
    </lineage>
</organism>
<dbReference type="GO" id="GO:0006935">
    <property type="term" value="P:chemotaxis"/>
    <property type="evidence" value="ECO:0007669"/>
    <property type="project" value="UniProtKB-KW"/>
</dbReference>
<keyword evidence="16" id="KW-1185">Reference proteome</keyword>
<evidence type="ECO:0000256" key="2">
    <source>
        <dbReference type="ARBA" id="ARBA00022475"/>
    </source>
</evidence>
<dbReference type="CDD" id="cd12913">
    <property type="entry name" value="PDC1_MCP_like"/>
    <property type="match status" value="1"/>
</dbReference>
<evidence type="ECO:0000256" key="3">
    <source>
        <dbReference type="ARBA" id="ARBA00022500"/>
    </source>
</evidence>
<dbReference type="PROSITE" id="PS50111">
    <property type="entry name" value="CHEMOTAXIS_TRANSDUC_2"/>
    <property type="match status" value="1"/>
</dbReference>
<dbReference type="InterPro" id="IPR003660">
    <property type="entry name" value="HAMP_dom"/>
</dbReference>
<evidence type="ECO:0000313" key="15">
    <source>
        <dbReference type="EMBL" id="SCY70971.1"/>
    </source>
</evidence>
<protein>
    <submittedName>
        <fullName evidence="15">Methyl-accepting chemotaxis sensory transducer with Cache sensor</fullName>
    </submittedName>
</protein>
<accession>A0A1G5I5A3</accession>
<dbReference type="PROSITE" id="PS50885">
    <property type="entry name" value="HAMP"/>
    <property type="match status" value="1"/>
</dbReference>
<keyword evidence="7 11" id="KW-0472">Membrane</keyword>
<dbReference type="Pfam" id="PF00015">
    <property type="entry name" value="MCPsignal"/>
    <property type="match status" value="1"/>
</dbReference>
<dbReference type="InterPro" id="IPR033479">
    <property type="entry name" value="dCache_1"/>
</dbReference>
<proteinExistence type="inferred from homology"/>
<reference evidence="15 16" key="1">
    <citation type="submission" date="2016-10" db="EMBL/GenBank/DDBJ databases">
        <authorList>
            <person name="de Groot N.N."/>
        </authorList>
    </citation>
    <scope>NUCLEOTIDE SEQUENCE [LARGE SCALE GENOMIC DNA]</scope>
    <source>
        <strain evidence="15 16">AA1</strain>
    </source>
</reference>
<comment type="similarity">
    <text evidence="9">Belongs to the methyl-accepting chemotaxis (MCP) protein family.</text>
</comment>
<dbReference type="CDD" id="cd12912">
    <property type="entry name" value="PDC2_MCP_like"/>
    <property type="match status" value="1"/>
</dbReference>
<dbReference type="Proteomes" id="UP000198870">
    <property type="component" value="Unassembled WGS sequence"/>
</dbReference>
<evidence type="ECO:0000256" key="6">
    <source>
        <dbReference type="ARBA" id="ARBA00022989"/>
    </source>
</evidence>
<evidence type="ECO:0000313" key="16">
    <source>
        <dbReference type="Proteomes" id="UP000198870"/>
    </source>
</evidence>
<feature type="domain" description="Methyl-accepting transducer" evidence="12">
    <location>
        <begin position="415"/>
        <end position="651"/>
    </location>
</feature>
<dbReference type="Pfam" id="PF00672">
    <property type="entry name" value="HAMP"/>
    <property type="match status" value="1"/>
</dbReference>
<dbReference type="InterPro" id="IPR000727">
    <property type="entry name" value="T_SNARE_dom"/>
</dbReference>
<feature type="domain" description="T-SNARE coiled-coil homology" evidence="13">
    <location>
        <begin position="574"/>
        <end position="636"/>
    </location>
</feature>
<dbReference type="Gene3D" id="3.30.450.20">
    <property type="entry name" value="PAS domain"/>
    <property type="match status" value="2"/>
</dbReference>
<keyword evidence="5 11" id="KW-0812">Transmembrane</keyword>
<keyword evidence="6 11" id="KW-1133">Transmembrane helix</keyword>
<dbReference type="Pfam" id="PF02743">
    <property type="entry name" value="dCache_1"/>
    <property type="match status" value="1"/>
</dbReference>
<dbReference type="PANTHER" id="PTHR32089">
    <property type="entry name" value="METHYL-ACCEPTING CHEMOTAXIS PROTEIN MCPB"/>
    <property type="match status" value="1"/>
</dbReference>
<gene>
    <name evidence="15" type="ORF">SAMN05216233_117112</name>
</gene>
<evidence type="ECO:0000256" key="10">
    <source>
        <dbReference type="PROSITE-ProRule" id="PRU00284"/>
    </source>
</evidence>
<evidence type="ECO:0000256" key="1">
    <source>
        <dbReference type="ARBA" id="ARBA00004429"/>
    </source>
</evidence>
<dbReference type="PANTHER" id="PTHR32089:SF112">
    <property type="entry name" value="LYSOZYME-LIKE PROTEIN-RELATED"/>
    <property type="match status" value="1"/>
</dbReference>
<dbReference type="AlphaFoldDB" id="A0A1G5I5A3"/>
<dbReference type="RefSeq" id="WP_092213324.1">
    <property type="nucleotide sequence ID" value="NZ_FMUX01000017.1"/>
</dbReference>
<evidence type="ECO:0000256" key="4">
    <source>
        <dbReference type="ARBA" id="ARBA00022519"/>
    </source>
</evidence>
<dbReference type="SUPFAM" id="SSF58104">
    <property type="entry name" value="Methyl-accepting chemotaxis protein (MCP) signaling domain"/>
    <property type="match status" value="1"/>
</dbReference>
<dbReference type="Gene3D" id="1.10.8.500">
    <property type="entry name" value="HAMP domain in histidine kinase"/>
    <property type="match status" value="1"/>
</dbReference>
<evidence type="ECO:0000259" key="14">
    <source>
        <dbReference type="PROSITE" id="PS50885"/>
    </source>
</evidence>
<dbReference type="InterPro" id="IPR004090">
    <property type="entry name" value="Chemotax_Me-accpt_rcpt"/>
</dbReference>
<dbReference type="STRING" id="419481.SAMN05216233_117112"/>
<evidence type="ECO:0000256" key="5">
    <source>
        <dbReference type="ARBA" id="ARBA00022692"/>
    </source>
</evidence>
<keyword evidence="8 10" id="KW-0807">Transducer</keyword>
<dbReference type="EMBL" id="FMUX01000017">
    <property type="protein sequence ID" value="SCY70971.1"/>
    <property type="molecule type" value="Genomic_DNA"/>
</dbReference>
<dbReference type="PROSITE" id="PS50192">
    <property type="entry name" value="T_SNARE"/>
    <property type="match status" value="1"/>
</dbReference>
<dbReference type="GO" id="GO:0005886">
    <property type="term" value="C:plasma membrane"/>
    <property type="evidence" value="ECO:0007669"/>
    <property type="project" value="UniProtKB-SubCell"/>
</dbReference>
<evidence type="ECO:0000256" key="7">
    <source>
        <dbReference type="ARBA" id="ARBA00023136"/>
    </source>
</evidence>
<evidence type="ECO:0000256" key="11">
    <source>
        <dbReference type="SAM" id="Phobius"/>
    </source>
</evidence>
<name>A0A1G5I5A3_9BACT</name>
<dbReference type="GO" id="GO:0007165">
    <property type="term" value="P:signal transduction"/>
    <property type="evidence" value="ECO:0007669"/>
    <property type="project" value="UniProtKB-KW"/>
</dbReference>
<dbReference type="Gene3D" id="1.10.287.950">
    <property type="entry name" value="Methyl-accepting chemotaxis protein"/>
    <property type="match status" value="1"/>
</dbReference>
<dbReference type="GO" id="GO:0004888">
    <property type="term" value="F:transmembrane signaling receptor activity"/>
    <property type="evidence" value="ECO:0007669"/>
    <property type="project" value="InterPro"/>
</dbReference>
<evidence type="ECO:0000256" key="9">
    <source>
        <dbReference type="ARBA" id="ARBA00029447"/>
    </source>
</evidence>
<evidence type="ECO:0000256" key="8">
    <source>
        <dbReference type="ARBA" id="ARBA00023224"/>
    </source>
</evidence>
<feature type="transmembrane region" description="Helical" evidence="11">
    <location>
        <begin position="323"/>
        <end position="345"/>
    </location>
</feature>
<evidence type="ECO:0000259" key="12">
    <source>
        <dbReference type="PROSITE" id="PS50111"/>
    </source>
</evidence>
<comment type="subcellular location">
    <subcellularLocation>
        <location evidence="1">Cell inner membrane</location>
        <topology evidence="1">Multi-pass membrane protein</topology>
    </subcellularLocation>
</comment>
<dbReference type="CDD" id="cd06225">
    <property type="entry name" value="HAMP"/>
    <property type="match status" value="1"/>
</dbReference>
<sequence length="688" mass="73000">MFKKLKLRGKIVLFISLVALVAFTVSITVMTTKTHRMVKQEALAKGIEMANRHGNEVKSLLELPMGASRTVARGIMGLKEQGDVPDREALDRLLKGIIANDPELQGIWACFEPNALDGRDADFAGTDNHDDTGRYIPYLYRLGSPLTADKLTDYTVPETNNYYVIPQRTGKEYITPPTVYKIGGREVILTSLTTPVMENGRAIGVVGLDVQLNSLSDLVADITPYGTGYAAIIAANGTYAAHVDKKRIGQSIGEQGGWAKARQAVKEGNPFRFTDHSERLDTDTLRIFVPFEIGNSGQHWSFLVTLPLDKVMENADKILVTNITIGVLSFLIFAAVAWAIATSIVGRIKENATMMNDIAEGEGDLTKRLEVRSADEIGALSTGFNLFMEKLQGLIREVASGVSSVNDASSGLLTMSAELAQSADNASSRSTSVGQSTQDMTQNLTGVAAAIEQSSTNIAMVATATEEMSATISEIAKNTETARGVSATALERTHGTSREMEALQSAALEIGKVTETITEISEQTNLLALNATIEAARAGEAGKGFAVVAHEIKELAAQTAEATQGIKTIVASVQATATASSTGIQEITSVITEVNDIVATIAGAVEEQSAATSEIAENVNQASLGIQEVNENAAGCTVMAGEIGNDIMEVNTAAEGVTRIGGALQASAEEMRAMADQLGTLVGRFKTS</sequence>
<dbReference type="SMART" id="SM00283">
    <property type="entry name" value="MA"/>
    <property type="match status" value="1"/>
</dbReference>
<dbReference type="PRINTS" id="PR00260">
    <property type="entry name" value="CHEMTRNSDUCR"/>
</dbReference>
<dbReference type="OrthoDB" id="5428110at2"/>